<dbReference type="Proteomes" id="UP000003163">
    <property type="component" value="Unassembled WGS sequence"/>
</dbReference>
<organism evidence="1 2">
    <name type="scientific">Edhazardia aedis (strain USNM 41457)</name>
    <name type="common">Microsporidian parasite</name>
    <dbReference type="NCBI Taxonomy" id="1003232"/>
    <lineage>
        <taxon>Eukaryota</taxon>
        <taxon>Fungi</taxon>
        <taxon>Fungi incertae sedis</taxon>
        <taxon>Microsporidia</taxon>
        <taxon>Edhazardia</taxon>
    </lineage>
</organism>
<gene>
    <name evidence="1" type="ORF">EDEG_03449</name>
</gene>
<comment type="caution">
    <text evidence="1">The sequence shown here is derived from an EMBL/GenBank/DDBJ whole genome shotgun (WGS) entry which is preliminary data.</text>
</comment>
<evidence type="ECO:0000313" key="1">
    <source>
        <dbReference type="EMBL" id="EJW02089.1"/>
    </source>
</evidence>
<dbReference type="VEuPathDB" id="MicrosporidiaDB:EDEG_03449"/>
<dbReference type="HOGENOM" id="CLU_1199809_0_0_1"/>
<reference evidence="2" key="2">
    <citation type="submission" date="2015-07" db="EMBL/GenBank/DDBJ databases">
        <title>Contrasting host-pathogen interactions and genome evolution in two generalist and specialist microsporidian pathogens of mosquitoes.</title>
        <authorList>
            <consortium name="The Broad Institute Genomics Platform"/>
            <consortium name="The Broad Institute Genome Sequencing Center for Infectious Disease"/>
            <person name="Cuomo C.A."/>
            <person name="Sanscrainte N.D."/>
            <person name="Goldberg J.M."/>
            <person name="Heiman D."/>
            <person name="Young S."/>
            <person name="Zeng Q."/>
            <person name="Becnel J.J."/>
            <person name="Birren B.W."/>
        </authorList>
    </citation>
    <scope>NUCLEOTIDE SEQUENCE [LARGE SCALE GENOMIC DNA]</scope>
    <source>
        <strain evidence="2">USNM 41457</strain>
    </source>
</reference>
<dbReference type="AlphaFoldDB" id="J9D3H3"/>
<reference evidence="1 2" key="1">
    <citation type="submission" date="2011-08" db="EMBL/GenBank/DDBJ databases">
        <authorList>
            <person name="Liu Z.J."/>
            <person name="Shi F.L."/>
            <person name="Lu J.Q."/>
            <person name="Li M."/>
            <person name="Wang Z.L."/>
        </authorList>
    </citation>
    <scope>NUCLEOTIDE SEQUENCE [LARGE SCALE GENOMIC DNA]</scope>
    <source>
        <strain evidence="1 2">USNM 41457</strain>
    </source>
</reference>
<accession>J9D3H3</accession>
<proteinExistence type="predicted"/>
<dbReference type="InParanoid" id="J9D3H3"/>
<dbReference type="EMBL" id="AFBI03000090">
    <property type="protein sequence ID" value="EJW02089.1"/>
    <property type="molecule type" value="Genomic_DNA"/>
</dbReference>
<sequence>MSKIKKLVIKNITGVVFKDSQIYVRCMWQNKKQSWESASSVDCLDLIEEIIQKIDAASFNVQKMIEARIQEKNEKVLFEQLKKNKKSLDVRKIENIANKDVNRDSFSSPNVSNCNLKKFKTIDIQNQQKIEFEKKLDFFHKQNKQNIEFVGCSVRNSAVKTRNDGIINNKKLSNLAEINSKRTASPIKTNKVNITKSKWTQNSSTFEKNPSNFALNDSYKGFNNNNNNNNK</sequence>
<evidence type="ECO:0000313" key="2">
    <source>
        <dbReference type="Proteomes" id="UP000003163"/>
    </source>
</evidence>
<name>J9D3H3_EDHAE</name>
<evidence type="ECO:0008006" key="3">
    <source>
        <dbReference type="Google" id="ProtNLM"/>
    </source>
</evidence>
<keyword evidence="2" id="KW-1185">Reference proteome</keyword>
<protein>
    <recommendedName>
        <fullName evidence="3">Chromo domain-containing protein</fullName>
    </recommendedName>
</protein>